<dbReference type="InterPro" id="IPR002885">
    <property type="entry name" value="PPR_rpt"/>
</dbReference>
<feature type="repeat" description="PPR" evidence="2">
    <location>
        <begin position="95"/>
        <end position="129"/>
    </location>
</feature>
<organism evidence="3 4">
    <name type="scientific">Spinacia oleracea</name>
    <name type="common">Spinach</name>
    <dbReference type="NCBI Taxonomy" id="3562"/>
    <lineage>
        <taxon>Eukaryota</taxon>
        <taxon>Viridiplantae</taxon>
        <taxon>Streptophyta</taxon>
        <taxon>Embryophyta</taxon>
        <taxon>Tracheophyta</taxon>
        <taxon>Spermatophyta</taxon>
        <taxon>Magnoliopsida</taxon>
        <taxon>eudicotyledons</taxon>
        <taxon>Gunneridae</taxon>
        <taxon>Pentapetalae</taxon>
        <taxon>Caryophyllales</taxon>
        <taxon>Chenopodiaceae</taxon>
        <taxon>Chenopodioideae</taxon>
        <taxon>Anserineae</taxon>
        <taxon>Spinacia</taxon>
    </lineage>
</organism>
<name>A0A9R0IHE7_SPIOL</name>
<dbReference type="RefSeq" id="XP_021849247.2">
    <property type="nucleotide sequence ID" value="XM_021993555.2"/>
</dbReference>
<evidence type="ECO:0000313" key="3">
    <source>
        <dbReference type="Proteomes" id="UP000813463"/>
    </source>
</evidence>
<dbReference type="PANTHER" id="PTHR47926:SF511">
    <property type="entry name" value="PENTATRICOPEPTIDE REPEAT-CONTAINING PROTEIN"/>
    <property type="match status" value="1"/>
</dbReference>
<keyword evidence="1" id="KW-0677">Repeat</keyword>
<feature type="repeat" description="PPR" evidence="2">
    <location>
        <begin position="326"/>
        <end position="360"/>
    </location>
</feature>
<accession>A0A9R0IHE7</accession>
<dbReference type="Proteomes" id="UP000813463">
    <property type="component" value="Chromosome 2"/>
</dbReference>
<dbReference type="InterPro" id="IPR046960">
    <property type="entry name" value="PPR_At4g14850-like_plant"/>
</dbReference>
<dbReference type="Pfam" id="PF01535">
    <property type="entry name" value="PPR"/>
    <property type="match status" value="2"/>
</dbReference>
<protein>
    <submittedName>
        <fullName evidence="4">Pentatricopeptide repeat-containing protein At2g46050, mitochondrial</fullName>
    </submittedName>
</protein>
<dbReference type="Pfam" id="PF13041">
    <property type="entry name" value="PPR_2"/>
    <property type="match status" value="3"/>
</dbReference>
<evidence type="ECO:0000256" key="1">
    <source>
        <dbReference type="ARBA" id="ARBA00022737"/>
    </source>
</evidence>
<dbReference type="InterPro" id="IPR011990">
    <property type="entry name" value="TPR-like_helical_dom_sf"/>
</dbReference>
<dbReference type="GO" id="GO:0003729">
    <property type="term" value="F:mRNA binding"/>
    <property type="evidence" value="ECO:0007669"/>
    <property type="project" value="UniProtKB-ARBA"/>
</dbReference>
<dbReference type="NCBIfam" id="TIGR00756">
    <property type="entry name" value="PPR"/>
    <property type="match status" value="4"/>
</dbReference>
<dbReference type="Gene3D" id="1.25.40.10">
    <property type="entry name" value="Tetratricopeptide repeat domain"/>
    <property type="match status" value="4"/>
</dbReference>
<evidence type="ECO:0000256" key="2">
    <source>
        <dbReference type="PROSITE-ProRule" id="PRU00708"/>
    </source>
</evidence>
<feature type="repeat" description="PPR" evidence="2">
    <location>
        <begin position="427"/>
        <end position="461"/>
    </location>
</feature>
<gene>
    <name evidence="4" type="primary">LOC110788921</name>
</gene>
<dbReference type="PROSITE" id="PS51375">
    <property type="entry name" value="PPR"/>
    <property type="match status" value="4"/>
</dbReference>
<dbReference type="Pfam" id="PF20431">
    <property type="entry name" value="E_motif"/>
    <property type="match status" value="1"/>
</dbReference>
<feature type="repeat" description="PPR" evidence="2">
    <location>
        <begin position="225"/>
        <end position="259"/>
    </location>
</feature>
<dbReference type="GO" id="GO:0009451">
    <property type="term" value="P:RNA modification"/>
    <property type="evidence" value="ECO:0007669"/>
    <property type="project" value="InterPro"/>
</dbReference>
<dbReference type="InterPro" id="IPR046848">
    <property type="entry name" value="E_motif"/>
</dbReference>
<keyword evidence="3" id="KW-1185">Reference proteome</keyword>
<proteinExistence type="predicted"/>
<reference evidence="3" key="1">
    <citation type="journal article" date="2021" name="Nat. Commun.">
        <title>Genomic analyses provide insights into spinach domestication and the genetic basis of agronomic traits.</title>
        <authorList>
            <person name="Cai X."/>
            <person name="Sun X."/>
            <person name="Xu C."/>
            <person name="Sun H."/>
            <person name="Wang X."/>
            <person name="Ge C."/>
            <person name="Zhang Z."/>
            <person name="Wang Q."/>
            <person name="Fei Z."/>
            <person name="Jiao C."/>
            <person name="Wang Q."/>
        </authorList>
    </citation>
    <scope>NUCLEOTIDE SEQUENCE [LARGE SCALE GENOMIC DNA]</scope>
    <source>
        <strain evidence="3">cv. Varoflay</strain>
    </source>
</reference>
<dbReference type="PANTHER" id="PTHR47926">
    <property type="entry name" value="PENTATRICOPEPTIDE REPEAT-CONTAINING PROTEIN"/>
    <property type="match status" value="1"/>
</dbReference>
<reference evidence="4" key="2">
    <citation type="submission" date="2025-08" db="UniProtKB">
        <authorList>
            <consortium name="RefSeq"/>
        </authorList>
    </citation>
    <scope>IDENTIFICATION</scope>
    <source>
        <tissue evidence="4">Leaf</tissue>
    </source>
</reference>
<dbReference type="GeneID" id="110788921"/>
<sequence length="605" mass="67433">MISKCRILLIYTVHFKNQLCLPVVRFSSHANDQNPPKRISRVGVLMRETESTRCEISHLTHSFCSLALKLCAAKGFLCEVTQLHSNVFKLGFYEALSIQNQILHGYVKCGEFKYAVKVFDEMPVRNIVSWNTLICGAISNEGLGFCHFRRMLLETVRPDSTTMNALLRSNVVLYDSEIGKQLHGFIMKVGLSSDCYVGSAIVDLYGKLGLVSDARFAFNEMEMKDLVSWNVMISAYKMNGLIGEAIRVFRSMQVKGIRGDEFTFASLLNSCKLGLCCELFKQLQGLIIKLSFDLDLQVASALVDMHVKNGSVNDARKLFDGMIIRNLVSWNTMIVGYGQQGYGKEAVKLFAEMFRRNIRPDELTIASIVSSCGDLAAVSETTQIHAYVIFCGFEGYLSVANSLIVAYSNCGNLASASLCFSTITEPDLITWTSIFSAHAFHGHIEHSIEMFEMMLSSGLRPDNISFLGILSACCHGGLIRQGLHYFNLMITDYNIIPSSEHYACVIDLLGRAGLLEEASIILRSGTFSLESNALGALVRVSKAHGHFKLAEWAAGKLFELEPENPVNYTLMSNMYASFGQWNDVARVRKMMKQKSNSKLPGFSWI</sequence>
<dbReference type="KEGG" id="soe:110788921"/>
<evidence type="ECO:0000313" key="4">
    <source>
        <dbReference type="RefSeq" id="XP_021849247.2"/>
    </source>
</evidence>